<comment type="caution">
    <text evidence="2">The sequence shown here is derived from an EMBL/GenBank/DDBJ whole genome shotgun (WGS) entry which is preliminary data.</text>
</comment>
<feature type="non-terminal residue" evidence="2">
    <location>
        <position position="1"/>
    </location>
</feature>
<evidence type="ECO:0000313" key="2">
    <source>
        <dbReference type="EMBL" id="NEE14660.1"/>
    </source>
</evidence>
<gene>
    <name evidence="2" type="ORF">G3M58_50355</name>
</gene>
<proteinExistence type="predicted"/>
<sequence>ALVVYLLSERARAERITGQVYTIAGPKIAVWAQPREVRAAYGEGPWTPERIADFLPGTVGVDPMPMLARLEEMAAAAKSGTRPNVSRPSGGPARDDRGSS</sequence>
<dbReference type="AlphaFoldDB" id="A0A6G3XAW4"/>
<name>A0A6G3XAW4_9ACTN</name>
<feature type="non-terminal residue" evidence="2">
    <location>
        <position position="100"/>
    </location>
</feature>
<protein>
    <submittedName>
        <fullName evidence="2">Short-chain dehydrogenase</fullName>
    </submittedName>
</protein>
<dbReference type="EMBL" id="JAAGMN010005227">
    <property type="protein sequence ID" value="NEE14660.1"/>
    <property type="molecule type" value="Genomic_DNA"/>
</dbReference>
<accession>A0A6G3XAW4</accession>
<organism evidence="2">
    <name type="scientific">Streptomyces sp. SID7499</name>
    <dbReference type="NCBI Taxonomy" id="2706086"/>
    <lineage>
        <taxon>Bacteria</taxon>
        <taxon>Bacillati</taxon>
        <taxon>Actinomycetota</taxon>
        <taxon>Actinomycetes</taxon>
        <taxon>Kitasatosporales</taxon>
        <taxon>Streptomycetaceae</taxon>
        <taxon>Streptomyces</taxon>
    </lineage>
</organism>
<evidence type="ECO:0000256" key="1">
    <source>
        <dbReference type="SAM" id="MobiDB-lite"/>
    </source>
</evidence>
<feature type="region of interest" description="Disordered" evidence="1">
    <location>
        <begin position="75"/>
        <end position="100"/>
    </location>
</feature>
<reference evidence="2" key="1">
    <citation type="submission" date="2020-01" db="EMBL/GenBank/DDBJ databases">
        <title>Insect and environment-associated Actinomycetes.</title>
        <authorList>
            <person name="Currrie C."/>
            <person name="Chevrette M."/>
            <person name="Carlson C."/>
            <person name="Stubbendieck R."/>
            <person name="Wendt-Pienkowski E."/>
        </authorList>
    </citation>
    <scope>NUCLEOTIDE SEQUENCE</scope>
    <source>
        <strain evidence="2">SID7499</strain>
    </source>
</reference>